<dbReference type="AlphaFoldDB" id="A0A8J8MSY6"/>
<evidence type="ECO:0000313" key="16">
    <source>
        <dbReference type="Proteomes" id="UP000679284"/>
    </source>
</evidence>
<feature type="transmembrane region" description="Helical" evidence="13">
    <location>
        <begin position="55"/>
        <end position="81"/>
    </location>
</feature>
<dbReference type="InterPro" id="IPR005467">
    <property type="entry name" value="His_kinase_dom"/>
</dbReference>
<evidence type="ECO:0000256" key="7">
    <source>
        <dbReference type="ARBA" id="ARBA00022741"/>
    </source>
</evidence>
<dbReference type="Pfam" id="PF07568">
    <property type="entry name" value="HisKA_2"/>
    <property type="match status" value="1"/>
</dbReference>
<dbReference type="Pfam" id="PF02518">
    <property type="entry name" value="HATPase_c"/>
    <property type="match status" value="1"/>
</dbReference>
<dbReference type="GO" id="GO:0016020">
    <property type="term" value="C:membrane"/>
    <property type="evidence" value="ECO:0007669"/>
    <property type="project" value="UniProtKB-SubCell"/>
</dbReference>
<dbReference type="GO" id="GO:0005524">
    <property type="term" value="F:ATP binding"/>
    <property type="evidence" value="ECO:0007669"/>
    <property type="project" value="UniProtKB-KW"/>
</dbReference>
<dbReference type="Proteomes" id="UP000679284">
    <property type="component" value="Chromosome"/>
</dbReference>
<feature type="domain" description="Histidine kinase" evidence="14">
    <location>
        <begin position="148"/>
        <end position="340"/>
    </location>
</feature>
<dbReference type="EMBL" id="CP047289">
    <property type="protein sequence ID" value="QUS35738.1"/>
    <property type="molecule type" value="Genomic_DNA"/>
</dbReference>
<dbReference type="Gene3D" id="3.30.565.10">
    <property type="entry name" value="Histidine kinase-like ATPase, C-terminal domain"/>
    <property type="match status" value="1"/>
</dbReference>
<evidence type="ECO:0000256" key="8">
    <source>
        <dbReference type="ARBA" id="ARBA00022777"/>
    </source>
</evidence>
<dbReference type="Pfam" id="PF13493">
    <property type="entry name" value="DUF4118"/>
    <property type="match status" value="1"/>
</dbReference>
<dbReference type="InterPro" id="IPR036890">
    <property type="entry name" value="HATPase_C_sf"/>
</dbReference>
<evidence type="ECO:0000313" key="15">
    <source>
        <dbReference type="EMBL" id="QUS35738.1"/>
    </source>
</evidence>
<dbReference type="SUPFAM" id="SSF55874">
    <property type="entry name" value="ATPase domain of HSP90 chaperone/DNA topoisomerase II/histidine kinase"/>
    <property type="match status" value="1"/>
</dbReference>
<dbReference type="PANTHER" id="PTHR41523">
    <property type="entry name" value="TWO-COMPONENT SYSTEM SENSOR PROTEIN"/>
    <property type="match status" value="1"/>
</dbReference>
<evidence type="ECO:0000256" key="9">
    <source>
        <dbReference type="ARBA" id="ARBA00022840"/>
    </source>
</evidence>
<keyword evidence="6 13" id="KW-0812">Transmembrane</keyword>
<proteinExistence type="predicted"/>
<dbReference type="Gene3D" id="1.20.120.620">
    <property type="entry name" value="Backbone structure of the membrane domain of e. Coli histidine kinase receptor kdpd"/>
    <property type="match status" value="1"/>
</dbReference>
<dbReference type="RefSeq" id="WP_211784988.1">
    <property type="nucleotide sequence ID" value="NZ_CP047289.1"/>
</dbReference>
<gene>
    <name evidence="15" type="ORF">GR316_05350</name>
</gene>
<evidence type="ECO:0000256" key="2">
    <source>
        <dbReference type="ARBA" id="ARBA00004141"/>
    </source>
</evidence>
<accession>A0A8J8MSY6</accession>
<dbReference type="GO" id="GO:0004673">
    <property type="term" value="F:protein histidine kinase activity"/>
    <property type="evidence" value="ECO:0007669"/>
    <property type="project" value="UniProtKB-EC"/>
</dbReference>
<reference evidence="15" key="1">
    <citation type="submission" date="2020-01" db="EMBL/GenBank/DDBJ databases">
        <authorList>
            <person name="Yang Y."/>
            <person name="Kwon Y.M."/>
        </authorList>
    </citation>
    <scope>NUCLEOTIDE SEQUENCE</scope>
    <source>
        <strain evidence="15">PG104</strain>
    </source>
</reference>
<dbReference type="InterPro" id="IPR038318">
    <property type="entry name" value="KdpD_sf"/>
</dbReference>
<evidence type="ECO:0000256" key="3">
    <source>
        <dbReference type="ARBA" id="ARBA00012438"/>
    </source>
</evidence>
<evidence type="ECO:0000256" key="4">
    <source>
        <dbReference type="ARBA" id="ARBA00022553"/>
    </source>
</evidence>
<evidence type="ECO:0000256" key="11">
    <source>
        <dbReference type="ARBA" id="ARBA00023012"/>
    </source>
</evidence>
<evidence type="ECO:0000256" key="1">
    <source>
        <dbReference type="ARBA" id="ARBA00000085"/>
    </source>
</evidence>
<organism evidence="15 16">
    <name type="scientific">Falsirhodobacter algicola</name>
    <dbReference type="NCBI Taxonomy" id="2692330"/>
    <lineage>
        <taxon>Bacteria</taxon>
        <taxon>Pseudomonadati</taxon>
        <taxon>Pseudomonadota</taxon>
        <taxon>Alphaproteobacteria</taxon>
        <taxon>Rhodobacterales</taxon>
        <taxon>Paracoccaceae</taxon>
        <taxon>Falsirhodobacter</taxon>
    </lineage>
</organism>
<evidence type="ECO:0000259" key="14">
    <source>
        <dbReference type="PROSITE" id="PS50109"/>
    </source>
</evidence>
<keyword evidence="9" id="KW-0067">ATP-binding</keyword>
<feature type="transmembrane region" description="Helical" evidence="13">
    <location>
        <begin position="101"/>
        <end position="125"/>
    </location>
</feature>
<keyword evidence="11" id="KW-0902">Two-component regulatory system</keyword>
<keyword evidence="12 13" id="KW-0472">Membrane</keyword>
<evidence type="ECO:0000256" key="5">
    <source>
        <dbReference type="ARBA" id="ARBA00022679"/>
    </source>
</evidence>
<keyword evidence="4" id="KW-0597">Phosphoprotein</keyword>
<evidence type="ECO:0000256" key="13">
    <source>
        <dbReference type="SAM" id="Phobius"/>
    </source>
</evidence>
<evidence type="ECO:0000256" key="10">
    <source>
        <dbReference type="ARBA" id="ARBA00022989"/>
    </source>
</evidence>
<dbReference type="EC" id="2.7.13.3" evidence="3"/>
<dbReference type="InterPro" id="IPR011495">
    <property type="entry name" value="Sig_transdc_His_kin_sub2_dim/P"/>
</dbReference>
<evidence type="ECO:0000256" key="6">
    <source>
        <dbReference type="ARBA" id="ARBA00022692"/>
    </source>
</evidence>
<keyword evidence="16" id="KW-1185">Reference proteome</keyword>
<protein>
    <recommendedName>
        <fullName evidence="3">histidine kinase</fullName>
        <ecNumber evidence="3">2.7.13.3</ecNumber>
    </recommendedName>
</protein>
<comment type="catalytic activity">
    <reaction evidence="1">
        <text>ATP + protein L-histidine = ADP + protein N-phospho-L-histidine.</text>
        <dbReference type="EC" id="2.7.13.3"/>
    </reaction>
</comment>
<dbReference type="PANTHER" id="PTHR41523:SF8">
    <property type="entry name" value="ETHYLENE RESPONSE SENSOR PROTEIN"/>
    <property type="match status" value="1"/>
</dbReference>
<comment type="subcellular location">
    <subcellularLocation>
        <location evidence="2">Membrane</location>
        <topology evidence="2">Multi-pass membrane protein</topology>
    </subcellularLocation>
</comment>
<keyword evidence="7" id="KW-0547">Nucleotide-binding</keyword>
<dbReference type="SMART" id="SM00387">
    <property type="entry name" value="HATPase_c"/>
    <property type="match status" value="1"/>
</dbReference>
<keyword evidence="8" id="KW-0418">Kinase</keyword>
<name>A0A8J8MSY6_9RHOB</name>
<dbReference type="InterPro" id="IPR025201">
    <property type="entry name" value="KdpD_TM"/>
</dbReference>
<evidence type="ECO:0000256" key="12">
    <source>
        <dbReference type="ARBA" id="ARBA00023136"/>
    </source>
</evidence>
<keyword evidence="5" id="KW-0808">Transferase</keyword>
<dbReference type="KEGG" id="fap:GR316_05350"/>
<dbReference type="InterPro" id="IPR003594">
    <property type="entry name" value="HATPase_dom"/>
</dbReference>
<sequence length="340" mass="37252">MKPDISRIFGTISRLILEPRSTAFRWGFAVLSFAVALALRWVVDDQLQDGFPFLTFFPAVVMTAFFCGILPGVVVAVASFAASWTLFISEPGTLDMSAQALTAMAFFTFITVTDVVLIAIMSRAIRHLDEERNRSAAMAEQGRLMFNELQHRVSNNLATVAGLLTIQRRAVKDETARKALDDAAARINVVARMKRLLHDPTAQEVDFAAFLRDMTHEVIAAAGVEERVHVHLECARIAIPRDRAIPLGLITTELLSNAIEHAFGAGEEGHVEIVLRRNGTKVVLRIADDGHGLPAGFVLEETRSLGLSIARQFALQIDGELVMKNRAPKGAVSELVFPAV</sequence>
<keyword evidence="10 13" id="KW-1133">Transmembrane helix</keyword>
<feature type="transmembrane region" description="Helical" evidence="13">
    <location>
        <begin position="23"/>
        <end position="43"/>
    </location>
</feature>
<dbReference type="PROSITE" id="PS50109">
    <property type="entry name" value="HIS_KIN"/>
    <property type="match status" value="1"/>
</dbReference>
<dbReference type="GO" id="GO:0000160">
    <property type="term" value="P:phosphorelay signal transduction system"/>
    <property type="evidence" value="ECO:0007669"/>
    <property type="project" value="UniProtKB-KW"/>
</dbReference>